<evidence type="ECO:0000256" key="4">
    <source>
        <dbReference type="ARBA" id="ARBA00023163"/>
    </source>
</evidence>
<keyword evidence="1" id="KW-0678">Repressor</keyword>
<dbReference type="SUPFAM" id="SSF47413">
    <property type="entry name" value="lambda repressor-like DNA-binding domains"/>
    <property type="match status" value="1"/>
</dbReference>
<keyword evidence="4" id="KW-0804">Transcription</keyword>
<dbReference type="PANTHER" id="PTHR30146">
    <property type="entry name" value="LACI-RELATED TRANSCRIPTIONAL REPRESSOR"/>
    <property type="match status" value="1"/>
</dbReference>
<dbReference type="CDD" id="cd06267">
    <property type="entry name" value="PBP1_LacI_sugar_binding-like"/>
    <property type="match status" value="1"/>
</dbReference>
<feature type="domain" description="HTH lacI-type" evidence="5">
    <location>
        <begin position="3"/>
        <end position="57"/>
    </location>
</feature>
<dbReference type="PANTHER" id="PTHR30146:SF148">
    <property type="entry name" value="HTH-TYPE TRANSCRIPTIONAL REPRESSOR PURR-RELATED"/>
    <property type="match status" value="1"/>
</dbReference>
<dbReference type="Pfam" id="PF00532">
    <property type="entry name" value="Peripla_BP_1"/>
    <property type="match status" value="1"/>
</dbReference>
<dbReference type="Proteomes" id="UP001501510">
    <property type="component" value="Unassembled WGS sequence"/>
</dbReference>
<dbReference type="Pfam" id="PF00356">
    <property type="entry name" value="LacI"/>
    <property type="match status" value="1"/>
</dbReference>
<dbReference type="PROSITE" id="PS50932">
    <property type="entry name" value="HTH_LACI_2"/>
    <property type="match status" value="1"/>
</dbReference>
<feature type="domain" description="HTH cro/C1-type" evidence="6">
    <location>
        <begin position="4"/>
        <end position="51"/>
    </location>
</feature>
<dbReference type="CDD" id="cd01392">
    <property type="entry name" value="HTH_LacI"/>
    <property type="match status" value="1"/>
</dbReference>
<dbReference type="InterPro" id="IPR010982">
    <property type="entry name" value="Lambda_DNA-bd_dom_sf"/>
</dbReference>
<dbReference type="GO" id="GO:0003677">
    <property type="term" value="F:DNA binding"/>
    <property type="evidence" value="ECO:0007669"/>
    <property type="project" value="UniProtKB-KW"/>
</dbReference>
<evidence type="ECO:0000256" key="1">
    <source>
        <dbReference type="ARBA" id="ARBA00022491"/>
    </source>
</evidence>
<keyword evidence="2" id="KW-0805">Transcription regulation</keyword>
<dbReference type="InterPro" id="IPR000843">
    <property type="entry name" value="HTH_LacI"/>
</dbReference>
<dbReference type="PROSITE" id="PS50943">
    <property type="entry name" value="HTH_CROC1"/>
    <property type="match status" value="1"/>
</dbReference>
<dbReference type="PRINTS" id="PR00036">
    <property type="entry name" value="HTHLACI"/>
</dbReference>
<dbReference type="InterPro" id="IPR001387">
    <property type="entry name" value="Cro/C1-type_HTH"/>
</dbReference>
<comment type="caution">
    <text evidence="7">The sequence shown here is derived from an EMBL/GenBank/DDBJ whole genome shotgun (WGS) entry which is preliminary data.</text>
</comment>
<protein>
    <submittedName>
        <fullName evidence="7">LacI family DNA-binding transcriptional regulator</fullName>
    </submittedName>
</protein>
<dbReference type="SMART" id="SM00354">
    <property type="entry name" value="HTH_LACI"/>
    <property type="match status" value="1"/>
</dbReference>
<evidence type="ECO:0000259" key="5">
    <source>
        <dbReference type="PROSITE" id="PS50932"/>
    </source>
</evidence>
<evidence type="ECO:0000259" key="6">
    <source>
        <dbReference type="PROSITE" id="PS50943"/>
    </source>
</evidence>
<name>A0ABP3URB8_9CLOT</name>
<sequence length="342" mass="38031">MAVTIGDIAKKAGVSLATVSRVLNNSGYVKLETKEKILKVIKELNYTPSAIARSLSKNETNTIGVVVPDINNPYFGEIIKGVSSIADENNLNIILFDTDENIQKELKALSVLKEQRIKGVIITPTSAENDFNSEYLNTLENLGTPIVLVAGEIKYSNLSGVFVDNIKGAFEGVEALIKEGHKKIGIITGRLSSKPASDRLLGYKKALALNDIPINENYIFNGEYKKENAYKITKEILNMKDEERPTALFISNNMMTLGCMKALLEENKRIPEDIAIVSFDKVEILNMLGINISYIDDSTKDLGKTAMKMLVENIKQKEKHETKRITLPPKLYLNGSEKYLNK</sequence>
<keyword evidence="3 7" id="KW-0238">DNA-binding</keyword>
<dbReference type="Gene3D" id="3.40.50.2300">
    <property type="match status" value="2"/>
</dbReference>
<keyword evidence="8" id="KW-1185">Reference proteome</keyword>
<proteinExistence type="predicted"/>
<evidence type="ECO:0000256" key="2">
    <source>
        <dbReference type="ARBA" id="ARBA00023015"/>
    </source>
</evidence>
<dbReference type="SUPFAM" id="SSF53822">
    <property type="entry name" value="Periplasmic binding protein-like I"/>
    <property type="match status" value="1"/>
</dbReference>
<dbReference type="PROSITE" id="PS00356">
    <property type="entry name" value="HTH_LACI_1"/>
    <property type="match status" value="1"/>
</dbReference>
<accession>A0ABP3URB8</accession>
<dbReference type="InterPro" id="IPR028082">
    <property type="entry name" value="Peripla_BP_I"/>
</dbReference>
<gene>
    <name evidence="7" type="ORF">GCM10008906_21680</name>
</gene>
<organism evidence="7 8">
    <name type="scientific">Clostridium oceanicum</name>
    <dbReference type="NCBI Taxonomy" id="1543"/>
    <lineage>
        <taxon>Bacteria</taxon>
        <taxon>Bacillati</taxon>
        <taxon>Bacillota</taxon>
        <taxon>Clostridia</taxon>
        <taxon>Eubacteriales</taxon>
        <taxon>Clostridiaceae</taxon>
        <taxon>Clostridium</taxon>
    </lineage>
</organism>
<dbReference type="InterPro" id="IPR001761">
    <property type="entry name" value="Peripla_BP/Lac1_sug-bd_dom"/>
</dbReference>
<evidence type="ECO:0000313" key="8">
    <source>
        <dbReference type="Proteomes" id="UP001501510"/>
    </source>
</evidence>
<dbReference type="RefSeq" id="WP_343761601.1">
    <property type="nucleotide sequence ID" value="NZ_BAAACG010000010.1"/>
</dbReference>
<dbReference type="EMBL" id="BAAACG010000010">
    <property type="protein sequence ID" value="GAA0741029.1"/>
    <property type="molecule type" value="Genomic_DNA"/>
</dbReference>
<evidence type="ECO:0000256" key="3">
    <source>
        <dbReference type="ARBA" id="ARBA00023125"/>
    </source>
</evidence>
<dbReference type="Gene3D" id="1.10.260.40">
    <property type="entry name" value="lambda repressor-like DNA-binding domains"/>
    <property type="match status" value="1"/>
</dbReference>
<evidence type="ECO:0000313" key="7">
    <source>
        <dbReference type="EMBL" id="GAA0741029.1"/>
    </source>
</evidence>
<reference evidence="8" key="1">
    <citation type="journal article" date="2019" name="Int. J. Syst. Evol. Microbiol.">
        <title>The Global Catalogue of Microorganisms (GCM) 10K type strain sequencing project: providing services to taxonomists for standard genome sequencing and annotation.</title>
        <authorList>
            <consortium name="The Broad Institute Genomics Platform"/>
            <consortium name="The Broad Institute Genome Sequencing Center for Infectious Disease"/>
            <person name="Wu L."/>
            <person name="Ma J."/>
        </authorList>
    </citation>
    <scope>NUCLEOTIDE SEQUENCE [LARGE SCALE GENOMIC DNA]</scope>
    <source>
        <strain evidence="8">JCM 1407</strain>
    </source>
</reference>